<dbReference type="EMBL" id="JAFREP010000015">
    <property type="protein sequence ID" value="MBO1319940.1"/>
    <property type="molecule type" value="Genomic_DNA"/>
</dbReference>
<dbReference type="PANTHER" id="PTHR13479">
    <property type="entry name" value="30S RIBOSOMAL PROTEIN S18"/>
    <property type="match status" value="1"/>
</dbReference>
<dbReference type="Gene3D" id="4.10.640.10">
    <property type="entry name" value="Ribosomal protein S18"/>
    <property type="match status" value="1"/>
</dbReference>
<keyword evidence="3 4" id="KW-0687">Ribonucleoprotein</keyword>
<dbReference type="InterPro" id="IPR001648">
    <property type="entry name" value="Ribosomal_bS18"/>
</dbReference>
<dbReference type="NCBIfam" id="TIGR00165">
    <property type="entry name" value="S18"/>
    <property type="match status" value="1"/>
</dbReference>
<dbReference type="GO" id="GO:0006412">
    <property type="term" value="P:translation"/>
    <property type="evidence" value="ECO:0007669"/>
    <property type="project" value="UniProtKB-UniRule"/>
</dbReference>
<dbReference type="HAMAP" id="MF_00270">
    <property type="entry name" value="Ribosomal_bS18"/>
    <property type="match status" value="1"/>
</dbReference>
<sequence length="127" mass="14285">MTETTNRPPSGEARPAQGDRPPRQGAPSGERRPGGPQGGDRRGGPQGRGGPRGKKKFYYRKRKFCKFKAEKIDYIDFKDVELLRSFTPERGKIAPRRQTGTSAKFQRMLATAIKRARHIALLPYTTD</sequence>
<reference evidence="7" key="1">
    <citation type="submission" date="2021-03" db="EMBL/GenBank/DDBJ databases">
        <authorList>
            <person name="Wang G."/>
        </authorList>
    </citation>
    <scope>NUCLEOTIDE SEQUENCE</scope>
    <source>
        <strain evidence="7">KCTC 12899</strain>
    </source>
</reference>
<evidence type="ECO:0000256" key="3">
    <source>
        <dbReference type="ARBA" id="ARBA00023274"/>
    </source>
</evidence>
<comment type="function">
    <text evidence="4">Binds as a heterodimer with protein bS6 to the central domain of the 16S rRNA, where it helps stabilize the platform of the 30S subunit.</text>
</comment>
<dbReference type="GO" id="GO:0003735">
    <property type="term" value="F:structural constituent of ribosome"/>
    <property type="evidence" value="ECO:0007669"/>
    <property type="project" value="InterPro"/>
</dbReference>
<dbReference type="InterPro" id="IPR036870">
    <property type="entry name" value="Ribosomal_bS18_sf"/>
</dbReference>
<dbReference type="Proteomes" id="UP000664417">
    <property type="component" value="Unassembled WGS sequence"/>
</dbReference>
<dbReference type="PANTHER" id="PTHR13479:SF40">
    <property type="entry name" value="SMALL RIBOSOMAL SUBUNIT PROTEIN BS18M"/>
    <property type="match status" value="1"/>
</dbReference>
<dbReference type="SUPFAM" id="SSF46911">
    <property type="entry name" value="Ribosomal protein S18"/>
    <property type="match status" value="1"/>
</dbReference>
<dbReference type="GO" id="GO:0070181">
    <property type="term" value="F:small ribosomal subunit rRNA binding"/>
    <property type="evidence" value="ECO:0007669"/>
    <property type="project" value="TreeGrafter"/>
</dbReference>
<comment type="subunit">
    <text evidence="4">Part of the 30S ribosomal subunit. Forms a tight heterodimer with protein bS6.</text>
</comment>
<keyword evidence="8" id="KW-1185">Reference proteome</keyword>
<proteinExistence type="inferred from homology"/>
<keyword evidence="2 4" id="KW-0689">Ribosomal protein</keyword>
<evidence type="ECO:0000256" key="4">
    <source>
        <dbReference type="HAMAP-Rule" id="MF_00270"/>
    </source>
</evidence>
<evidence type="ECO:0000313" key="7">
    <source>
        <dbReference type="EMBL" id="MBO1319940.1"/>
    </source>
</evidence>
<evidence type="ECO:0000313" key="8">
    <source>
        <dbReference type="Proteomes" id="UP000664417"/>
    </source>
</evidence>
<evidence type="ECO:0000256" key="2">
    <source>
        <dbReference type="ARBA" id="ARBA00022980"/>
    </source>
</evidence>
<name>A0A8J7QGX2_9BACT</name>
<evidence type="ECO:0000256" key="6">
    <source>
        <dbReference type="SAM" id="MobiDB-lite"/>
    </source>
</evidence>
<feature type="compositionally biased region" description="Basic and acidic residues" evidence="6">
    <location>
        <begin position="29"/>
        <end position="43"/>
    </location>
</feature>
<gene>
    <name evidence="4" type="primary">rpsR</name>
    <name evidence="7" type="ORF">J3U88_15795</name>
</gene>
<dbReference type="Pfam" id="PF01084">
    <property type="entry name" value="Ribosomal_S18"/>
    <property type="match status" value="1"/>
</dbReference>
<comment type="similarity">
    <text evidence="1 4 5">Belongs to the bacterial ribosomal protein bS18 family.</text>
</comment>
<organism evidence="7 8">
    <name type="scientific">Acanthopleuribacter pedis</name>
    <dbReference type="NCBI Taxonomy" id="442870"/>
    <lineage>
        <taxon>Bacteria</taxon>
        <taxon>Pseudomonadati</taxon>
        <taxon>Acidobacteriota</taxon>
        <taxon>Holophagae</taxon>
        <taxon>Acanthopleuribacterales</taxon>
        <taxon>Acanthopleuribacteraceae</taxon>
        <taxon>Acanthopleuribacter</taxon>
    </lineage>
</organism>
<keyword evidence="4" id="KW-0694">RNA-binding</keyword>
<evidence type="ECO:0000256" key="1">
    <source>
        <dbReference type="ARBA" id="ARBA00005589"/>
    </source>
</evidence>
<protein>
    <recommendedName>
        <fullName evidence="4">Small ribosomal subunit protein bS18</fullName>
    </recommendedName>
</protein>
<keyword evidence="4" id="KW-0699">rRNA-binding</keyword>
<dbReference type="AlphaFoldDB" id="A0A8J7QGX2"/>
<comment type="caution">
    <text evidence="7">The sequence shown here is derived from an EMBL/GenBank/DDBJ whole genome shotgun (WGS) entry which is preliminary data.</text>
</comment>
<evidence type="ECO:0000256" key="5">
    <source>
        <dbReference type="RuleBase" id="RU003910"/>
    </source>
</evidence>
<accession>A0A8J7QGX2</accession>
<dbReference type="PRINTS" id="PR00974">
    <property type="entry name" value="RIBOSOMALS18"/>
</dbReference>
<dbReference type="GO" id="GO:0022627">
    <property type="term" value="C:cytosolic small ribosomal subunit"/>
    <property type="evidence" value="ECO:0007669"/>
    <property type="project" value="TreeGrafter"/>
</dbReference>
<dbReference type="RefSeq" id="WP_207859895.1">
    <property type="nucleotide sequence ID" value="NZ_JAFREP010000015.1"/>
</dbReference>
<feature type="region of interest" description="Disordered" evidence="6">
    <location>
        <begin position="1"/>
        <end position="56"/>
    </location>
</feature>